<feature type="region of interest" description="Disordered" evidence="1">
    <location>
        <begin position="511"/>
        <end position="530"/>
    </location>
</feature>
<name>A0ABQ0JZG6_9BACT</name>
<dbReference type="Gene3D" id="3.90.1580.10">
    <property type="entry name" value="paralog of FGE (formylglycine-generating enzyme)"/>
    <property type="match status" value="1"/>
</dbReference>
<dbReference type="EMBL" id="BAFN01000001">
    <property type="protein sequence ID" value="GAN34147.1"/>
    <property type="molecule type" value="Genomic_DNA"/>
</dbReference>
<feature type="chain" id="PRO_5046807635" description="Sulfatase-modifying factor enzyme-like domain-containing protein" evidence="2">
    <location>
        <begin position="24"/>
        <end position="530"/>
    </location>
</feature>
<evidence type="ECO:0000259" key="3">
    <source>
        <dbReference type="Pfam" id="PF03781"/>
    </source>
</evidence>
<dbReference type="Pfam" id="PF13414">
    <property type="entry name" value="TPR_11"/>
    <property type="match status" value="1"/>
</dbReference>
<dbReference type="InterPro" id="IPR042095">
    <property type="entry name" value="SUMF_sf"/>
</dbReference>
<evidence type="ECO:0000256" key="2">
    <source>
        <dbReference type="SAM" id="SignalP"/>
    </source>
</evidence>
<dbReference type="Pfam" id="PF03781">
    <property type="entry name" value="FGE-sulfatase"/>
    <property type="match status" value="1"/>
</dbReference>
<feature type="signal peptide" evidence="2">
    <location>
        <begin position="1"/>
        <end position="23"/>
    </location>
</feature>
<dbReference type="InterPro" id="IPR051043">
    <property type="entry name" value="Sulfatase_Mod_Factor_Kinase"/>
</dbReference>
<keyword evidence="5" id="KW-1185">Reference proteome</keyword>
<sequence length="530" mass="60433">MNFVYLLILFVMFTASQYNIVLADTVNNEAQNPLPKRESSLKTKENVLKNKLCPECNRIYPGDVNFCSVDGKELAEFTEEDFICPTCKEKANPGEKFCRKDGTQLLSKSSAGKKTSVPDKKIEINLSPDATPEEKMKAAMYHIMEGNRLREELNDFEGALEEYKKAETLKPELPSLHFHMGGVYWKLGNQKEALAHLDKCKALLEAQPSETKLSENHQKTLQDVKIYINKLEKGLKPSEKGQRKELTLAERDERMKKALAENREKWNEMALVPAGKFIMGTLEDEFIPEETPQHEVYLDTYSIDKYEVTNAQYWEFLQYIKSTGDHSKCFPGEPKGKDHTPGTPHTGWDYPYYDYPDYPVTRVDWYDAYAYAAWAGKRLPTEAEWEKAARGTDGRRFPWGNVWDAKRSNVGPDAPLSVGSFEYGASLYGCLDLIGSVSEWCNDWYHPDYYQTSPSVNPKGPETSTGMRVIKGGSLFAPYAYKMRCAVRIFGKPEDRNKSIGFRCVKDHEPETGKTVKEASKKEDKGKEVH</sequence>
<organism evidence="4 5">
    <name type="scientific">Candidatus Brocadia sinica JPN1</name>
    <dbReference type="NCBI Taxonomy" id="1197129"/>
    <lineage>
        <taxon>Bacteria</taxon>
        <taxon>Pseudomonadati</taxon>
        <taxon>Planctomycetota</taxon>
        <taxon>Candidatus Brocadiia</taxon>
        <taxon>Candidatus Brocadiales</taxon>
        <taxon>Candidatus Brocadiaceae</taxon>
        <taxon>Candidatus Brocadia</taxon>
    </lineage>
</organism>
<reference evidence="5" key="1">
    <citation type="journal article" date="2015" name="Genome Announc.">
        <title>Draft Genome Sequence of an Anaerobic Ammonium-Oxidizing Bacterium, "Candidatus Brocadia sinica".</title>
        <authorList>
            <person name="Oshiki M."/>
            <person name="Shinyako-Hata K."/>
            <person name="Satoh H."/>
            <person name="Okabe S."/>
        </authorList>
    </citation>
    <scope>NUCLEOTIDE SEQUENCE [LARGE SCALE GENOMIC DNA]</scope>
    <source>
        <strain evidence="5">JPN1</strain>
    </source>
</reference>
<protein>
    <recommendedName>
        <fullName evidence="3">Sulfatase-modifying factor enzyme-like domain-containing protein</fullName>
    </recommendedName>
</protein>
<dbReference type="PANTHER" id="PTHR23150:SF19">
    <property type="entry name" value="FORMYLGLYCINE-GENERATING ENZYME"/>
    <property type="match status" value="1"/>
</dbReference>
<evidence type="ECO:0000313" key="5">
    <source>
        <dbReference type="Proteomes" id="UP000032309"/>
    </source>
</evidence>
<dbReference type="Gene3D" id="1.25.40.10">
    <property type="entry name" value="Tetratricopeptide repeat domain"/>
    <property type="match status" value="1"/>
</dbReference>
<dbReference type="SUPFAM" id="SSF56436">
    <property type="entry name" value="C-type lectin-like"/>
    <property type="match status" value="1"/>
</dbReference>
<comment type="caution">
    <text evidence="4">The sequence shown here is derived from an EMBL/GenBank/DDBJ whole genome shotgun (WGS) entry which is preliminary data.</text>
</comment>
<dbReference type="InterPro" id="IPR005532">
    <property type="entry name" value="SUMF_dom"/>
</dbReference>
<dbReference type="InterPro" id="IPR016187">
    <property type="entry name" value="CTDL_fold"/>
</dbReference>
<dbReference type="InterPro" id="IPR011990">
    <property type="entry name" value="TPR-like_helical_dom_sf"/>
</dbReference>
<dbReference type="SUPFAM" id="SSF48452">
    <property type="entry name" value="TPR-like"/>
    <property type="match status" value="1"/>
</dbReference>
<proteinExistence type="predicted"/>
<dbReference type="Proteomes" id="UP000032309">
    <property type="component" value="Unassembled WGS sequence"/>
</dbReference>
<accession>A0ABQ0JZG6</accession>
<feature type="domain" description="Sulfatase-modifying factor enzyme-like" evidence="3">
    <location>
        <begin position="267"/>
        <end position="506"/>
    </location>
</feature>
<evidence type="ECO:0000313" key="4">
    <source>
        <dbReference type="EMBL" id="GAN34147.1"/>
    </source>
</evidence>
<gene>
    <name evidence="4" type="ORF">BROSI_A2683</name>
</gene>
<evidence type="ECO:0000256" key="1">
    <source>
        <dbReference type="SAM" id="MobiDB-lite"/>
    </source>
</evidence>
<dbReference type="RefSeq" id="WP_052564205.1">
    <property type="nucleotide sequence ID" value="NZ_BAFN01000001.1"/>
</dbReference>
<dbReference type="PANTHER" id="PTHR23150">
    <property type="entry name" value="SULFATASE MODIFYING FACTOR 1, 2"/>
    <property type="match status" value="1"/>
</dbReference>
<keyword evidence="2" id="KW-0732">Signal</keyword>